<organism evidence="3 4">
    <name type="scientific">Scophthalmus maximus</name>
    <name type="common">Turbot</name>
    <name type="synonym">Psetta maxima</name>
    <dbReference type="NCBI Taxonomy" id="52904"/>
    <lineage>
        <taxon>Eukaryota</taxon>
        <taxon>Metazoa</taxon>
        <taxon>Chordata</taxon>
        <taxon>Craniata</taxon>
        <taxon>Vertebrata</taxon>
        <taxon>Euteleostomi</taxon>
        <taxon>Actinopterygii</taxon>
        <taxon>Neopterygii</taxon>
        <taxon>Teleostei</taxon>
        <taxon>Neoteleostei</taxon>
        <taxon>Acanthomorphata</taxon>
        <taxon>Carangaria</taxon>
        <taxon>Pleuronectiformes</taxon>
        <taxon>Pleuronectoidei</taxon>
        <taxon>Scophthalmidae</taxon>
        <taxon>Scophthalmus</taxon>
    </lineage>
</organism>
<dbReference type="Ensembl" id="ENSSMAT00000000688.2">
    <property type="protein sequence ID" value="ENSSMAP00000000669.2"/>
    <property type="gene ID" value="ENSSMAG00000000425.2"/>
</dbReference>
<evidence type="ECO:0000259" key="2">
    <source>
        <dbReference type="Pfam" id="PF21388"/>
    </source>
</evidence>
<accession>A0A8D2ZDZ0</accession>
<dbReference type="PANTHER" id="PTHR15326:SF7">
    <property type="entry name" value="SPERMATOGENESIS-ASSOCIATED PROTEIN 2-LIKE PROTEIN"/>
    <property type="match status" value="1"/>
</dbReference>
<protein>
    <recommendedName>
        <fullName evidence="2">Spermatogenesis-associated protein 2 PUB-like domain-containing protein</fullName>
    </recommendedName>
</protein>
<feature type="domain" description="Spermatogenesis-associated protein 2 PUB-like" evidence="2">
    <location>
        <begin position="48"/>
        <end position="173"/>
    </location>
</feature>
<sequence length="401" mass="44225">MSFIVLSITNALQSAVNSSIRSDNKAPERDVLVLFPRHQWGRGIFPTRLQGLAKAFEVLEQAALNLYLGPWRGEYKVVKMYSGMFTHHIRPVLSMPQAEKLFGLLGYEPGAARREQLFLQALKIGPASLDDLLRLSCAFYLARCECRLMQAALGKHVGEAQWELSVVRERQRGNSLQGSRFDDADSGSRSVRLRSEATGLCESEADRFCSCLDLSQLYLKHCVDCNTLHGFTCASLQNCLLVHSVVTFYDLTEGGSESGVVSLQSEKSLRASDANASPTLAAGCSSAAMSSLVLRDDNDPGPTIPSLHPFTYHDCCDLARLDPRVLCRSCGVFHSSSCRDADYCHVHHTVRPLGVCVCGKACARKPLVLCRYCGNEYCRDCWYRNPVVCVCGQAFDQSSSV</sequence>
<dbReference type="PANTHER" id="PTHR15326">
    <property type="entry name" value="SPERMATOGENESIS-ASSOCIATED PROTEIN 2/TAMOZHENNIC"/>
    <property type="match status" value="1"/>
</dbReference>
<reference evidence="3" key="2">
    <citation type="submission" date="2025-08" db="UniProtKB">
        <authorList>
            <consortium name="Ensembl"/>
        </authorList>
    </citation>
    <scope>IDENTIFICATION</scope>
</reference>
<proteinExistence type="inferred from homology"/>
<dbReference type="InterPro" id="IPR048839">
    <property type="entry name" value="SPATA2_PUB-like"/>
</dbReference>
<name>A0A8D2ZDZ0_SCOMX</name>
<dbReference type="Gene3D" id="1.20.58.2190">
    <property type="match status" value="1"/>
</dbReference>
<reference evidence="3" key="1">
    <citation type="submission" date="2023-05" db="EMBL/GenBank/DDBJ databases">
        <title>High-quality long-read genome of Scophthalmus maximus.</title>
        <authorList>
            <person name="Lien S."/>
            <person name="Martinez P."/>
        </authorList>
    </citation>
    <scope>NUCLEOTIDE SEQUENCE [LARGE SCALE GENOMIC DNA]</scope>
</reference>
<comment type="similarity">
    <text evidence="1">Belongs to the SPATA2 family.</text>
</comment>
<evidence type="ECO:0000313" key="3">
    <source>
        <dbReference type="Ensembl" id="ENSSMAP00000000669.2"/>
    </source>
</evidence>
<dbReference type="GeneTree" id="ENSGT00530000063956"/>
<dbReference type="GO" id="GO:0005737">
    <property type="term" value="C:cytoplasm"/>
    <property type="evidence" value="ECO:0007669"/>
    <property type="project" value="TreeGrafter"/>
</dbReference>
<dbReference type="AlphaFoldDB" id="A0A8D2ZDZ0"/>
<dbReference type="Pfam" id="PF21388">
    <property type="entry name" value="SPATA2_PUB-like"/>
    <property type="match status" value="1"/>
</dbReference>
<evidence type="ECO:0000256" key="1">
    <source>
        <dbReference type="ARBA" id="ARBA00038142"/>
    </source>
</evidence>
<dbReference type="Proteomes" id="UP000694558">
    <property type="component" value="Chromosome 10"/>
</dbReference>
<evidence type="ECO:0000313" key="4">
    <source>
        <dbReference type="Proteomes" id="UP000694558"/>
    </source>
</evidence>